<sequence length="312" mass="32752">MTGKLTGVIPPVVTPLTEDRRLDVESFERVINRLITAGVNGLFVLGSTGEVAFCTDAMRAQVIDAAVRIVDGRVPLLAGVIDTQTARVLDHVTAAAGAGVDAVVATAPFYAVTHTPQIRRHFEILGDRAGIPVYAYDIPVCVHTKLDPDLLVDLGSSGAIAGVKDSSGDDIAFRRLCLKNRAAGEPLTLLTGHEFVVDGAYLSGAHGSVPGLANVDPDGYVRLHRAFLDGDWATVRGEQDRLAKLMEICLSAKGITGWGAGVGAFKTALMLLGVITTNQVPEPFDALTGADVEAVRTILAAVGPRALDPATR</sequence>
<dbReference type="Proteomes" id="UP001241092">
    <property type="component" value="Chromosome"/>
</dbReference>
<evidence type="ECO:0000313" key="6">
    <source>
        <dbReference type="EMBL" id="BDY26481.1"/>
    </source>
</evidence>
<evidence type="ECO:0000256" key="1">
    <source>
        <dbReference type="ARBA" id="ARBA00023239"/>
    </source>
</evidence>
<dbReference type="PIRSF" id="PIRSF001365">
    <property type="entry name" value="DHDPS"/>
    <property type="match status" value="1"/>
</dbReference>
<feature type="active site" description="Proton donor/acceptor" evidence="4">
    <location>
        <position position="136"/>
    </location>
</feature>
<accession>A0AAI8TQB4</accession>
<feature type="active site" description="Schiff-base intermediate with substrate" evidence="4">
    <location>
        <position position="164"/>
    </location>
</feature>
<dbReference type="PRINTS" id="PR00146">
    <property type="entry name" value="DHPICSNTHASE"/>
</dbReference>
<dbReference type="GO" id="GO:0008747">
    <property type="term" value="F:N-acetylneuraminate lyase activity"/>
    <property type="evidence" value="ECO:0007669"/>
    <property type="project" value="TreeGrafter"/>
</dbReference>
<feature type="binding site" evidence="5">
    <location>
        <position position="48"/>
    </location>
    <ligand>
        <name>pyruvate</name>
        <dbReference type="ChEBI" id="CHEBI:15361"/>
    </ligand>
</feature>
<evidence type="ECO:0000313" key="7">
    <source>
        <dbReference type="Proteomes" id="UP001241092"/>
    </source>
</evidence>
<name>A0AAI8TQB4_MYCME</name>
<dbReference type="PANTHER" id="PTHR42849:SF1">
    <property type="entry name" value="N-ACETYLNEURAMINATE LYASE"/>
    <property type="match status" value="1"/>
</dbReference>
<dbReference type="InterPro" id="IPR020625">
    <property type="entry name" value="Schiff_base-form_aldolases_AS"/>
</dbReference>
<evidence type="ECO:0000256" key="3">
    <source>
        <dbReference type="PIRNR" id="PIRNR001365"/>
    </source>
</evidence>
<dbReference type="Gene3D" id="3.20.20.70">
    <property type="entry name" value="Aldolase class I"/>
    <property type="match status" value="1"/>
</dbReference>
<dbReference type="Pfam" id="PF00701">
    <property type="entry name" value="DHDPS"/>
    <property type="match status" value="1"/>
</dbReference>
<comment type="similarity">
    <text evidence="3">Belongs to the DapA family.</text>
</comment>
<dbReference type="InterPro" id="IPR002220">
    <property type="entry name" value="DapA-like"/>
</dbReference>
<organism evidence="6 7">
    <name type="scientific">Mycolicibacterium mageritense</name>
    <name type="common">Mycobacterium mageritense</name>
    <dbReference type="NCBI Taxonomy" id="53462"/>
    <lineage>
        <taxon>Bacteria</taxon>
        <taxon>Bacillati</taxon>
        <taxon>Actinomycetota</taxon>
        <taxon>Actinomycetes</taxon>
        <taxon>Mycobacteriales</taxon>
        <taxon>Mycobacteriaceae</taxon>
        <taxon>Mycolicibacterium</taxon>
    </lineage>
</organism>
<dbReference type="InterPro" id="IPR013785">
    <property type="entry name" value="Aldolase_TIM"/>
</dbReference>
<gene>
    <name evidence="6" type="primary">dapA_1</name>
    <name evidence="6" type="ORF">hbim_00393</name>
</gene>
<dbReference type="AlphaFoldDB" id="A0AAI8TQB4"/>
<evidence type="ECO:0000256" key="4">
    <source>
        <dbReference type="PIRSR" id="PIRSR001365-1"/>
    </source>
</evidence>
<dbReference type="EC" id="4.3.3.7" evidence="6"/>
<proteinExistence type="inferred from homology"/>
<dbReference type="EMBL" id="AP027452">
    <property type="protein sequence ID" value="BDY26481.1"/>
    <property type="molecule type" value="Genomic_DNA"/>
</dbReference>
<protein>
    <submittedName>
        <fullName evidence="6">4-hydroxy-tetrahydrodipicolinate synthase</fullName>
        <ecNumber evidence="6">4.3.3.7</ecNumber>
    </submittedName>
</protein>
<dbReference type="GO" id="GO:0005829">
    <property type="term" value="C:cytosol"/>
    <property type="evidence" value="ECO:0007669"/>
    <property type="project" value="TreeGrafter"/>
</dbReference>
<dbReference type="CDD" id="cd00408">
    <property type="entry name" value="DHDPS-like"/>
    <property type="match status" value="1"/>
</dbReference>
<dbReference type="GO" id="GO:0019262">
    <property type="term" value="P:N-acetylneuraminate catabolic process"/>
    <property type="evidence" value="ECO:0007669"/>
    <property type="project" value="TreeGrafter"/>
</dbReference>
<dbReference type="PROSITE" id="PS00666">
    <property type="entry name" value="DHDPS_2"/>
    <property type="match status" value="1"/>
</dbReference>
<feature type="binding site" evidence="5">
    <location>
        <position position="209"/>
    </location>
    <ligand>
        <name>pyruvate</name>
        <dbReference type="ChEBI" id="CHEBI:15361"/>
    </ligand>
</feature>
<reference evidence="6" key="1">
    <citation type="submission" date="2023-03" db="EMBL/GenBank/DDBJ databases">
        <title>Draft genome sequence of a Mycolicibacterium mageritense strain H4_3_1 isolated from a hybrid biological-inorganic system reactor.</title>
        <authorList>
            <person name="Feng X."/>
            <person name="Kazama D."/>
            <person name="Sato K."/>
            <person name="Kobayashi H."/>
        </authorList>
    </citation>
    <scope>NUCLEOTIDE SEQUENCE</scope>
    <source>
        <strain evidence="6">H4_3_1</strain>
    </source>
</reference>
<dbReference type="SUPFAM" id="SSF51569">
    <property type="entry name" value="Aldolase"/>
    <property type="match status" value="1"/>
</dbReference>
<dbReference type="RefSeq" id="WP_286213226.1">
    <property type="nucleotide sequence ID" value="NZ_AP027452.1"/>
</dbReference>
<dbReference type="PANTHER" id="PTHR42849">
    <property type="entry name" value="N-ACETYLNEURAMINATE LYASE"/>
    <property type="match status" value="1"/>
</dbReference>
<keyword evidence="1 3" id="KW-0456">Lyase</keyword>
<dbReference type="SMART" id="SM01130">
    <property type="entry name" value="DHDPS"/>
    <property type="match status" value="1"/>
</dbReference>
<keyword evidence="2" id="KW-0704">Schiff base</keyword>
<dbReference type="GO" id="GO:0008840">
    <property type="term" value="F:4-hydroxy-tetrahydrodipicolinate synthase activity"/>
    <property type="evidence" value="ECO:0007669"/>
    <property type="project" value="UniProtKB-EC"/>
</dbReference>
<evidence type="ECO:0000256" key="5">
    <source>
        <dbReference type="PIRSR" id="PIRSR001365-2"/>
    </source>
</evidence>
<evidence type="ECO:0000256" key="2">
    <source>
        <dbReference type="ARBA" id="ARBA00023270"/>
    </source>
</evidence>